<dbReference type="PANTHER" id="PTHR12526:SF630">
    <property type="entry name" value="GLYCOSYLTRANSFERASE"/>
    <property type="match status" value="1"/>
</dbReference>
<dbReference type="Pfam" id="PF13439">
    <property type="entry name" value="Glyco_transf_4"/>
    <property type="match status" value="1"/>
</dbReference>
<feature type="domain" description="Glycosyltransferase subfamily 4-like N-terminal" evidence="2">
    <location>
        <begin position="14"/>
        <end position="175"/>
    </location>
</feature>
<accession>A0A511YLT1</accession>
<dbReference type="GO" id="GO:0016757">
    <property type="term" value="F:glycosyltransferase activity"/>
    <property type="evidence" value="ECO:0007669"/>
    <property type="project" value="InterPro"/>
</dbReference>
<dbReference type="SUPFAM" id="SSF53756">
    <property type="entry name" value="UDP-Glycosyltransferase/glycogen phosphorylase"/>
    <property type="match status" value="1"/>
</dbReference>
<dbReference type="Proteomes" id="UP000321863">
    <property type="component" value="Unassembled WGS sequence"/>
</dbReference>
<dbReference type="InterPro" id="IPR028098">
    <property type="entry name" value="Glyco_trans_4-like_N"/>
</dbReference>
<comment type="caution">
    <text evidence="3">The sequence shown here is derived from an EMBL/GenBank/DDBJ whole genome shotgun (WGS) entry which is preliminary data.</text>
</comment>
<keyword evidence="3" id="KW-0808">Transferase</keyword>
<dbReference type="AlphaFoldDB" id="A0A511YLT1"/>
<dbReference type="OrthoDB" id="7560678at2"/>
<dbReference type="InterPro" id="IPR001296">
    <property type="entry name" value="Glyco_trans_1"/>
</dbReference>
<dbReference type="RefSeq" id="WP_146941081.1">
    <property type="nucleotide sequence ID" value="NZ_BJYJ01000008.1"/>
</dbReference>
<dbReference type="EMBL" id="BJYJ01000008">
    <property type="protein sequence ID" value="GEN76151.1"/>
    <property type="molecule type" value="Genomic_DNA"/>
</dbReference>
<proteinExistence type="predicted"/>
<gene>
    <name evidence="3" type="primary">rfaG_2</name>
    <name evidence="3" type="ORF">CHA01nite_18910</name>
</gene>
<organism evidence="3 4">
    <name type="scientific">Chryseobacterium hagamense</name>
    <dbReference type="NCBI Taxonomy" id="395935"/>
    <lineage>
        <taxon>Bacteria</taxon>
        <taxon>Pseudomonadati</taxon>
        <taxon>Bacteroidota</taxon>
        <taxon>Flavobacteriia</taxon>
        <taxon>Flavobacteriales</taxon>
        <taxon>Weeksellaceae</taxon>
        <taxon>Chryseobacterium group</taxon>
        <taxon>Chryseobacterium</taxon>
    </lineage>
</organism>
<name>A0A511YLT1_9FLAO</name>
<dbReference type="Gene3D" id="3.40.50.2000">
    <property type="entry name" value="Glycogen Phosphorylase B"/>
    <property type="match status" value="2"/>
</dbReference>
<keyword evidence="4" id="KW-1185">Reference proteome</keyword>
<feature type="domain" description="Glycosyl transferase family 1" evidence="1">
    <location>
        <begin position="191"/>
        <end position="338"/>
    </location>
</feature>
<dbReference type="CDD" id="cd03811">
    <property type="entry name" value="GT4_GT28_WabH-like"/>
    <property type="match status" value="1"/>
</dbReference>
<reference evidence="3 4" key="1">
    <citation type="submission" date="2019-07" db="EMBL/GenBank/DDBJ databases">
        <title>Whole genome shotgun sequence of Chryseobacterium hagamense NBRC 105253.</title>
        <authorList>
            <person name="Hosoyama A."/>
            <person name="Uohara A."/>
            <person name="Ohji S."/>
            <person name="Ichikawa N."/>
        </authorList>
    </citation>
    <scope>NUCLEOTIDE SEQUENCE [LARGE SCALE GENOMIC DNA]</scope>
    <source>
        <strain evidence="3 4">NBRC 105253</strain>
    </source>
</reference>
<evidence type="ECO:0000259" key="1">
    <source>
        <dbReference type="Pfam" id="PF00534"/>
    </source>
</evidence>
<evidence type="ECO:0000259" key="2">
    <source>
        <dbReference type="Pfam" id="PF13439"/>
    </source>
</evidence>
<sequence>MKILHIINSLETAGAEKLILDSIPLYRELGIEADVLLLWDHDCPFTLALKKLNCCKIHIISKSPNKKNVYNPLAVFRIRKIIKQYDIAHVHVFPSQYFAVFANILNKSKTKLVLTEHNTLNGRMKVKVLKPIERFIYSKYEKIICITDEVKNIYLDYLEEFSRKFITINNGVDINQINKNKAYRKSDFGYHEEDQLLIMVARFNIQKDQDTVIKSLVGLPVDYKLLLVGDGERRMELEKLVIALNLSERVNFLGIRSDVYSLYKMCDFAVLSSHWEGFGLVAVEAMACGIPIIASKVDGLAQIVKNAGILFEKGNTTELSQIILSFKNNEEKYQMVVQRCLQRSKHYDITTMVNLHVEVYKSLLLN</sequence>
<dbReference type="Pfam" id="PF00534">
    <property type="entry name" value="Glycos_transf_1"/>
    <property type="match status" value="1"/>
</dbReference>
<evidence type="ECO:0000313" key="4">
    <source>
        <dbReference type="Proteomes" id="UP000321863"/>
    </source>
</evidence>
<dbReference type="PANTHER" id="PTHR12526">
    <property type="entry name" value="GLYCOSYLTRANSFERASE"/>
    <property type="match status" value="1"/>
</dbReference>
<protein>
    <submittedName>
        <fullName evidence="3">Glycosyl transferase</fullName>
    </submittedName>
</protein>
<evidence type="ECO:0000313" key="3">
    <source>
        <dbReference type="EMBL" id="GEN76151.1"/>
    </source>
</evidence>